<evidence type="ECO:0000313" key="1">
    <source>
        <dbReference type="EMBL" id="MBB4867855.1"/>
    </source>
</evidence>
<comment type="caution">
    <text evidence="1">The sequence shown here is derived from an EMBL/GenBank/DDBJ whole genome shotgun (WGS) entry which is preliminary data.</text>
</comment>
<reference evidence="1 2" key="1">
    <citation type="submission" date="2020-08" db="EMBL/GenBank/DDBJ databases">
        <title>Functional genomics of gut bacteria from endangered species of beetles.</title>
        <authorList>
            <person name="Carlos-Shanley C."/>
        </authorList>
    </citation>
    <scope>NUCLEOTIDE SEQUENCE [LARGE SCALE GENOMIC DNA]</scope>
    <source>
        <strain evidence="1 2">S00179</strain>
    </source>
</reference>
<sequence>MATQEMVEANPDDLRPFHPVRFVTLDTRSGEKQIPLHAFHSQELERTHIRSTYATWLPGFKEEKERYLTDPIFDQQLKGLTLGLRSANEAETDLDHELLVKWTTDEMQCGLDARQVAGMVLCRSTASFLCQFPHLEASPVVMDELAGVLANRVPLKAGICRERLAATAAPPGSFHFAKNYSIPFIQSLMSDMHSLVVPLASVCSDDFFTQLIGISNSSLLFARMLKEVLGMDVSEREVFINPSRYEAEKLAVTIPAGVDVSFGTARKDTSDWAVATQAVCRLQEGSCTIRGIPTDMSCEELISRFRASWANPEREPGHLDILAGLAKVEGQDSVLAMMERPDDWELAYQAFGPDVLRGREGELNDRLQTLAAVDVLGI</sequence>
<dbReference type="RefSeq" id="WP_184597815.1">
    <property type="nucleotide sequence ID" value="NZ_JACHLI010000049.1"/>
</dbReference>
<dbReference type="Proteomes" id="UP000566995">
    <property type="component" value="Unassembled WGS sequence"/>
</dbReference>
<evidence type="ECO:0000313" key="2">
    <source>
        <dbReference type="Proteomes" id="UP000566995"/>
    </source>
</evidence>
<proteinExistence type="predicted"/>
<name>A0A7W7KSR2_PSENT</name>
<dbReference type="AlphaFoldDB" id="A0A7W7KSR2"/>
<dbReference type="EMBL" id="JACHLI010000049">
    <property type="protein sequence ID" value="MBB4867855.1"/>
    <property type="molecule type" value="Genomic_DNA"/>
</dbReference>
<accession>A0A7W7KSR2</accession>
<organism evidence="1 2">
    <name type="scientific">Pseudomonas nitroreducens</name>
    <dbReference type="NCBI Taxonomy" id="46680"/>
    <lineage>
        <taxon>Bacteria</taxon>
        <taxon>Pseudomonadati</taxon>
        <taxon>Pseudomonadota</taxon>
        <taxon>Gammaproteobacteria</taxon>
        <taxon>Pseudomonadales</taxon>
        <taxon>Pseudomonadaceae</taxon>
        <taxon>Pseudomonas</taxon>
    </lineage>
</organism>
<gene>
    <name evidence="1" type="ORF">HNP46_006774</name>
</gene>
<protein>
    <submittedName>
        <fullName evidence="1">Uncharacterized protein</fullName>
    </submittedName>
</protein>